<protein>
    <submittedName>
        <fullName evidence="1">Uncharacterized protein</fullName>
    </submittedName>
</protein>
<sequence>MSILYQRQKNKKRKYPRNRISRKVIHRQKIKKKILKTRGWKLDYPDLFEIIEKFPYIVRKED</sequence>
<proteinExistence type="predicted"/>
<dbReference type="AlphaFoldDB" id="A0A0F9LB38"/>
<organism evidence="1">
    <name type="scientific">marine sediment metagenome</name>
    <dbReference type="NCBI Taxonomy" id="412755"/>
    <lineage>
        <taxon>unclassified sequences</taxon>
        <taxon>metagenomes</taxon>
        <taxon>ecological metagenomes</taxon>
    </lineage>
</organism>
<evidence type="ECO:0000313" key="1">
    <source>
        <dbReference type="EMBL" id="KKM24800.1"/>
    </source>
</evidence>
<reference evidence="1" key="1">
    <citation type="journal article" date="2015" name="Nature">
        <title>Complex archaea that bridge the gap between prokaryotes and eukaryotes.</title>
        <authorList>
            <person name="Spang A."/>
            <person name="Saw J.H."/>
            <person name="Jorgensen S.L."/>
            <person name="Zaremba-Niedzwiedzka K."/>
            <person name="Martijn J."/>
            <person name="Lind A.E."/>
            <person name="van Eijk R."/>
            <person name="Schleper C."/>
            <person name="Guy L."/>
            <person name="Ettema T.J."/>
        </authorList>
    </citation>
    <scope>NUCLEOTIDE SEQUENCE</scope>
</reference>
<dbReference type="EMBL" id="LAZR01012848">
    <property type="protein sequence ID" value="KKM24800.1"/>
    <property type="molecule type" value="Genomic_DNA"/>
</dbReference>
<accession>A0A0F9LB38</accession>
<gene>
    <name evidence="1" type="ORF">LCGC14_1601480</name>
</gene>
<comment type="caution">
    <text evidence="1">The sequence shown here is derived from an EMBL/GenBank/DDBJ whole genome shotgun (WGS) entry which is preliminary data.</text>
</comment>
<name>A0A0F9LB38_9ZZZZ</name>